<proteinExistence type="predicted"/>
<evidence type="ECO:0000256" key="1">
    <source>
        <dbReference type="SAM" id="MobiDB-lite"/>
    </source>
</evidence>
<comment type="caution">
    <text evidence="2">The sequence shown here is derived from an EMBL/GenBank/DDBJ whole genome shotgun (WGS) entry which is preliminary data.</text>
</comment>
<name>A0A917TAY2_9RHOB</name>
<gene>
    <name evidence="2" type="ORF">GCM10011534_43570</name>
</gene>
<dbReference type="EMBL" id="BMLF01000009">
    <property type="protein sequence ID" value="GGM16891.1"/>
    <property type="molecule type" value="Genomic_DNA"/>
</dbReference>
<keyword evidence="3" id="KW-1185">Reference proteome</keyword>
<evidence type="ECO:0000313" key="2">
    <source>
        <dbReference type="EMBL" id="GGM16891.1"/>
    </source>
</evidence>
<protein>
    <submittedName>
        <fullName evidence="2">Uncharacterized protein</fullName>
    </submittedName>
</protein>
<feature type="compositionally biased region" description="Basic and acidic residues" evidence="1">
    <location>
        <begin position="1"/>
        <end position="16"/>
    </location>
</feature>
<reference evidence="2" key="2">
    <citation type="submission" date="2020-09" db="EMBL/GenBank/DDBJ databases">
        <authorList>
            <person name="Sun Q."/>
            <person name="Zhou Y."/>
        </authorList>
    </citation>
    <scope>NUCLEOTIDE SEQUENCE</scope>
    <source>
        <strain evidence="2">CGMCC 1.6293</strain>
    </source>
</reference>
<reference evidence="2" key="1">
    <citation type="journal article" date="2014" name="Int. J. Syst. Evol. Microbiol.">
        <title>Complete genome sequence of Corynebacterium casei LMG S-19264T (=DSM 44701T), isolated from a smear-ripened cheese.</title>
        <authorList>
            <consortium name="US DOE Joint Genome Institute (JGI-PGF)"/>
            <person name="Walter F."/>
            <person name="Albersmeier A."/>
            <person name="Kalinowski J."/>
            <person name="Ruckert C."/>
        </authorList>
    </citation>
    <scope>NUCLEOTIDE SEQUENCE</scope>
    <source>
        <strain evidence="2">CGMCC 1.6293</strain>
    </source>
</reference>
<organism evidence="2 3">
    <name type="scientific">Pseudooceanicola nanhaiensis</name>
    <dbReference type="NCBI Taxonomy" id="375761"/>
    <lineage>
        <taxon>Bacteria</taxon>
        <taxon>Pseudomonadati</taxon>
        <taxon>Pseudomonadota</taxon>
        <taxon>Alphaproteobacteria</taxon>
        <taxon>Rhodobacterales</taxon>
        <taxon>Paracoccaceae</taxon>
        <taxon>Pseudooceanicola</taxon>
    </lineage>
</organism>
<dbReference type="Proteomes" id="UP000649829">
    <property type="component" value="Unassembled WGS sequence"/>
</dbReference>
<accession>A0A917TAY2</accession>
<dbReference type="AlphaFoldDB" id="A0A917TAY2"/>
<sequence>MDEFRAGRKPRPFRDGMHRRKGVGAVPCRCPAAACHAGPRIRKHL</sequence>
<evidence type="ECO:0000313" key="3">
    <source>
        <dbReference type="Proteomes" id="UP000649829"/>
    </source>
</evidence>
<feature type="region of interest" description="Disordered" evidence="1">
    <location>
        <begin position="1"/>
        <end position="20"/>
    </location>
</feature>